<keyword evidence="3" id="KW-1185">Reference proteome</keyword>
<sequence>MQGRKVFAVCAVGLALAVPLVAQAELSAEAVLDKVYGQRSAKGCWPTTDDGQSYCMKVDHADQRDTATGNRLYLLVTGEAVDAQGEAISAHALSGLVGAFVVEEHNGKAELIASDPKIPMGEFGSPPTDWKLSLLGPSDYWGWQNTTGGGNQGVFYSWYVLLAPYGNKISNLADFNASYDNTGSCGDKACERHTGSVDSTLVIDSSKNTEKVYPVQVTVTGTVKGKKLKPKTWTLPFDYKKWMYSKPKDWPLGQVDF</sequence>
<evidence type="ECO:0000313" key="2">
    <source>
        <dbReference type="EMBL" id="ASF47752.1"/>
    </source>
</evidence>
<feature type="chain" id="PRO_5012396430" evidence="1">
    <location>
        <begin position="25"/>
        <end position="257"/>
    </location>
</feature>
<dbReference type="KEGG" id="mpsy:CEK71_17700"/>
<dbReference type="AlphaFoldDB" id="A0A1Z4C2K4"/>
<dbReference type="OrthoDB" id="8603557at2"/>
<reference evidence="2 3" key="1">
    <citation type="submission" date="2017-06" db="EMBL/GenBank/DDBJ databases">
        <title>Genome Sequencing of the methanotroph Methylovulum psychrotolerants str. HV10-M2 isolated from a high-altitude environment.</title>
        <authorList>
            <person name="Mateos-Rivera A."/>
        </authorList>
    </citation>
    <scope>NUCLEOTIDE SEQUENCE [LARGE SCALE GENOMIC DNA]</scope>
    <source>
        <strain evidence="2 3">HV10_M2</strain>
    </source>
</reference>
<proteinExistence type="predicted"/>
<evidence type="ECO:0000256" key="1">
    <source>
        <dbReference type="SAM" id="SignalP"/>
    </source>
</evidence>
<name>A0A1Z4C2K4_9GAMM</name>
<dbReference type="Proteomes" id="UP000197019">
    <property type="component" value="Chromosome"/>
</dbReference>
<organism evidence="2 3">
    <name type="scientific">Methylovulum psychrotolerans</name>
    <dbReference type="NCBI Taxonomy" id="1704499"/>
    <lineage>
        <taxon>Bacteria</taxon>
        <taxon>Pseudomonadati</taxon>
        <taxon>Pseudomonadota</taxon>
        <taxon>Gammaproteobacteria</taxon>
        <taxon>Methylococcales</taxon>
        <taxon>Methylococcaceae</taxon>
        <taxon>Methylovulum</taxon>
    </lineage>
</organism>
<accession>A0A1Z4C2K4</accession>
<gene>
    <name evidence="2" type="ORF">CEK71_17700</name>
</gene>
<feature type="signal peptide" evidence="1">
    <location>
        <begin position="1"/>
        <end position="24"/>
    </location>
</feature>
<dbReference type="EMBL" id="CP022129">
    <property type="protein sequence ID" value="ASF47752.1"/>
    <property type="molecule type" value="Genomic_DNA"/>
</dbReference>
<dbReference type="RefSeq" id="WP_088620622.1">
    <property type="nucleotide sequence ID" value="NZ_CP022129.1"/>
</dbReference>
<keyword evidence="1" id="KW-0732">Signal</keyword>
<evidence type="ECO:0000313" key="3">
    <source>
        <dbReference type="Proteomes" id="UP000197019"/>
    </source>
</evidence>
<protein>
    <submittedName>
        <fullName evidence="2">Uncharacterized protein</fullName>
    </submittedName>
</protein>